<dbReference type="GO" id="GO:0006099">
    <property type="term" value="P:tricarboxylic acid cycle"/>
    <property type="evidence" value="ECO:0007669"/>
    <property type="project" value="UniProtKB-KW"/>
</dbReference>
<dbReference type="AlphaFoldDB" id="A0A151HY61"/>
<dbReference type="GO" id="GO:0030060">
    <property type="term" value="F:L-malate dehydrogenase (NAD+) activity"/>
    <property type="evidence" value="ECO:0007669"/>
    <property type="project" value="UniProtKB-EC"/>
</dbReference>
<keyword evidence="4" id="KW-0520">NAD</keyword>
<dbReference type="Proteomes" id="UP000078540">
    <property type="component" value="Unassembled WGS sequence"/>
</dbReference>
<dbReference type="SUPFAM" id="SSF56327">
    <property type="entry name" value="LDH C-terminal domain-like"/>
    <property type="match status" value="1"/>
</dbReference>
<dbReference type="EMBL" id="KQ976730">
    <property type="protein sequence ID" value="KYM76439.1"/>
    <property type="molecule type" value="Genomic_DNA"/>
</dbReference>
<keyword evidence="3" id="KW-0560">Oxidoreductase</keyword>
<gene>
    <name evidence="5" type="ORF">ALC53_13154</name>
</gene>
<name>A0A151HY61_9HYME</name>
<sequence>MTALSRLFLDLSRRCRRHPIFLHRKFSKNLPTDYRKVRGESRRIEEKSVKKLTKEKDKNVQKDNEANIRVCIIGGGVTPLYTAILLKQYKIIKSIRLVDTKGSSLEALTDISQLETSPRIDYFREKDIKQALREANIVALMDETDAVCNTMIQEQFKLTANYVRQMTDRILRFCPDALVAVFARPVTATLAMVSEIFRYSGWWDPDRIIGSIATYSGRIEKMTAAILNLEHASLSVPLAGGADAQTVVPLLSRALPFNQFTNTQRKTLLQSFRASDKETRIAFDEGPSLPSGTAATKLIINLAAGLSGFNHIIICAYVRSDVLPICRFFTSELELGPEGVKRNFGLPKISAAEILLIEQAIPLINEHVDMAVNAVRRERMCKTR</sequence>
<evidence type="ECO:0000256" key="1">
    <source>
        <dbReference type="ARBA" id="ARBA00012995"/>
    </source>
</evidence>
<dbReference type="Gene3D" id="3.40.50.720">
    <property type="entry name" value="NAD(P)-binding Rossmann-like Domain"/>
    <property type="match status" value="1"/>
</dbReference>
<keyword evidence="2" id="KW-0816">Tricarboxylic acid cycle</keyword>
<protein>
    <recommendedName>
        <fullName evidence="1">malate dehydrogenase</fullName>
        <ecNumber evidence="1">1.1.1.37</ecNumber>
    </recommendedName>
</protein>
<evidence type="ECO:0000256" key="4">
    <source>
        <dbReference type="ARBA" id="ARBA00023027"/>
    </source>
</evidence>
<dbReference type="PANTHER" id="PTHR11540:SF16">
    <property type="entry name" value="MALATE DEHYDROGENASE, MITOCHONDRIAL"/>
    <property type="match status" value="1"/>
</dbReference>
<evidence type="ECO:0000313" key="5">
    <source>
        <dbReference type="EMBL" id="KYM76439.1"/>
    </source>
</evidence>
<dbReference type="SUPFAM" id="SSF51735">
    <property type="entry name" value="NAD(P)-binding Rossmann-fold domains"/>
    <property type="match status" value="1"/>
</dbReference>
<dbReference type="GO" id="GO:0005739">
    <property type="term" value="C:mitochondrion"/>
    <property type="evidence" value="ECO:0007669"/>
    <property type="project" value="TreeGrafter"/>
</dbReference>
<reference evidence="5 6" key="1">
    <citation type="submission" date="2015-09" db="EMBL/GenBank/DDBJ databases">
        <title>Atta colombica WGS genome.</title>
        <authorList>
            <person name="Nygaard S."/>
            <person name="Hu H."/>
            <person name="Boomsma J."/>
            <person name="Zhang G."/>
        </authorList>
    </citation>
    <scope>NUCLEOTIDE SEQUENCE [LARGE SCALE GENOMIC DNA]</scope>
    <source>
        <strain evidence="5">Treedump-2</strain>
        <tissue evidence="5">Whole body</tissue>
    </source>
</reference>
<accession>A0A151HY61</accession>
<dbReference type="PANTHER" id="PTHR11540">
    <property type="entry name" value="MALATE AND LACTATE DEHYDROGENASE"/>
    <property type="match status" value="1"/>
</dbReference>
<dbReference type="STRING" id="520822.A0A151HY61"/>
<evidence type="ECO:0000313" key="6">
    <source>
        <dbReference type="Proteomes" id="UP000078540"/>
    </source>
</evidence>
<dbReference type="OrthoDB" id="4069699at2759"/>
<dbReference type="InterPro" id="IPR036291">
    <property type="entry name" value="NAD(P)-bd_dom_sf"/>
</dbReference>
<dbReference type="Gene3D" id="3.90.110.10">
    <property type="entry name" value="Lactate dehydrogenase/glycoside hydrolase, family 4, C-terminal"/>
    <property type="match status" value="1"/>
</dbReference>
<evidence type="ECO:0000256" key="3">
    <source>
        <dbReference type="ARBA" id="ARBA00023002"/>
    </source>
</evidence>
<organism evidence="5 6">
    <name type="scientific">Atta colombica</name>
    <dbReference type="NCBI Taxonomy" id="520822"/>
    <lineage>
        <taxon>Eukaryota</taxon>
        <taxon>Metazoa</taxon>
        <taxon>Ecdysozoa</taxon>
        <taxon>Arthropoda</taxon>
        <taxon>Hexapoda</taxon>
        <taxon>Insecta</taxon>
        <taxon>Pterygota</taxon>
        <taxon>Neoptera</taxon>
        <taxon>Endopterygota</taxon>
        <taxon>Hymenoptera</taxon>
        <taxon>Apocrita</taxon>
        <taxon>Aculeata</taxon>
        <taxon>Formicoidea</taxon>
        <taxon>Formicidae</taxon>
        <taxon>Myrmicinae</taxon>
        <taxon>Atta</taxon>
    </lineage>
</organism>
<dbReference type="EC" id="1.1.1.37" evidence="1"/>
<proteinExistence type="predicted"/>
<dbReference type="InterPro" id="IPR015955">
    <property type="entry name" value="Lactate_DH/Glyco_Ohase_4_C"/>
</dbReference>
<evidence type="ECO:0000256" key="2">
    <source>
        <dbReference type="ARBA" id="ARBA00022532"/>
    </source>
</evidence>
<dbReference type="KEGG" id="acoc:108692770"/>
<keyword evidence="6" id="KW-1185">Reference proteome</keyword>